<dbReference type="Gene3D" id="3.40.50.11290">
    <property type="match status" value="1"/>
</dbReference>
<protein>
    <submittedName>
        <fullName evidence="2">Circularly permuted type 2 ATP-grasp protein</fullName>
    </submittedName>
</protein>
<keyword evidence="3" id="KW-1185">Reference proteome</keyword>
<comment type="caution">
    <text evidence="2">The sequence shown here is derived from an EMBL/GenBank/DDBJ whole genome shotgun (WGS) entry which is preliminary data.</text>
</comment>
<evidence type="ECO:0000313" key="3">
    <source>
        <dbReference type="Proteomes" id="UP001597186"/>
    </source>
</evidence>
<dbReference type="InterPro" id="IPR016450">
    <property type="entry name" value="UCP005522"/>
</dbReference>
<dbReference type="PIRSF" id="PIRSF005522">
    <property type="entry name" value="UCP005522"/>
    <property type="match status" value="1"/>
</dbReference>
<reference evidence="3" key="1">
    <citation type="journal article" date="2019" name="Int. J. Syst. Evol. Microbiol.">
        <title>The Global Catalogue of Microorganisms (GCM) 10K type strain sequencing project: providing services to taxonomists for standard genome sequencing and annotation.</title>
        <authorList>
            <consortium name="The Broad Institute Genomics Platform"/>
            <consortium name="The Broad Institute Genome Sequencing Center for Infectious Disease"/>
            <person name="Wu L."/>
            <person name="Ma J."/>
        </authorList>
    </citation>
    <scope>NUCLEOTIDE SEQUENCE [LARGE SCALE GENOMIC DNA]</scope>
    <source>
        <strain evidence="3">CGMCC 1.12477</strain>
    </source>
</reference>
<proteinExistence type="predicted"/>
<dbReference type="SUPFAM" id="SSF56059">
    <property type="entry name" value="Glutathione synthetase ATP-binding domain-like"/>
    <property type="match status" value="1"/>
</dbReference>
<evidence type="ECO:0000259" key="1">
    <source>
        <dbReference type="Pfam" id="PF14403"/>
    </source>
</evidence>
<sequence>MSETRIFDEMWGDDDTLRAPYRKFCGWFDAEDPARLRAKQREAEELFRLTGITFNVYGRAEAEERLIPFDIIPRIISGAEWLRLSRGIEQRVRAINAFLADIYGGQEIIKAGRVPQSMIARNEAFLPQMIGVTPPGGVYTHIVGIDLVCTGPGQFYVLEDNARTPSGVSYMLENRETMLQMFPELFSQNRVQPVQTYPGDLHRSLAACAPPATTGDPVVAVLTPGIYNSAYFEHAFLADQMGVELVEGHDLRIVDGRVAMRTTRGYKPIDVLYRRVDDEYLDPLNFNPDSQLGVAGIMDVYRAGGITIANAPGTGIADDKAIYSYMPEIVEFYTGERPLLENVPTWRCSEPDALAHVLDNLPDLVVKEVHGSGGYGMLIGPTATKKDLAAFRKKLKARPANYIAQPTLALSTVPIFSRTGMTPRHVDLRPYVLVSPEGINITPGGLTRVALKKGSLVVNSSQGGGTKDTWVLEE</sequence>
<accession>A0ABW4EF07</accession>
<dbReference type="Gene3D" id="3.30.1490.270">
    <property type="match status" value="1"/>
</dbReference>
<dbReference type="PANTHER" id="PTHR34595">
    <property type="entry name" value="BLR5612 PROTEIN"/>
    <property type="match status" value="1"/>
</dbReference>
<organism evidence="2 3">
    <name type="scientific">Lacimonas salitolerans</name>
    <dbReference type="NCBI Taxonomy" id="1323750"/>
    <lineage>
        <taxon>Bacteria</taxon>
        <taxon>Pseudomonadati</taxon>
        <taxon>Pseudomonadota</taxon>
        <taxon>Alphaproteobacteria</taxon>
        <taxon>Rhodobacterales</taxon>
        <taxon>Paracoccaceae</taxon>
        <taxon>Lacimonas</taxon>
    </lineage>
</organism>
<dbReference type="Proteomes" id="UP001597186">
    <property type="component" value="Unassembled WGS sequence"/>
</dbReference>
<dbReference type="InterPro" id="IPR025841">
    <property type="entry name" value="CP_ATPgrasp_2"/>
</dbReference>
<dbReference type="PANTHER" id="PTHR34595:SF7">
    <property type="entry name" value="SLL1039 PROTEIN"/>
    <property type="match status" value="1"/>
</dbReference>
<dbReference type="InterPro" id="IPR051680">
    <property type="entry name" value="ATP-dep_Glu-Cys_Ligase-2"/>
</dbReference>
<gene>
    <name evidence="2" type="ORF">ACFTOW_06800</name>
</gene>
<dbReference type="EMBL" id="JBHUDD010000044">
    <property type="protein sequence ID" value="MFD1509106.1"/>
    <property type="molecule type" value="Genomic_DNA"/>
</dbReference>
<feature type="domain" description="Circularly permuted ATP-grasp type 2" evidence="1">
    <location>
        <begin position="73"/>
        <end position="450"/>
    </location>
</feature>
<evidence type="ECO:0000313" key="2">
    <source>
        <dbReference type="EMBL" id="MFD1509106.1"/>
    </source>
</evidence>
<dbReference type="RefSeq" id="WP_379914308.1">
    <property type="nucleotide sequence ID" value="NZ_JBHUDD010000044.1"/>
</dbReference>
<name>A0ABW4EF07_9RHOB</name>
<dbReference type="Pfam" id="PF14403">
    <property type="entry name" value="CP_ATPgrasp_2"/>
    <property type="match status" value="1"/>
</dbReference>